<dbReference type="Pfam" id="PF07690">
    <property type="entry name" value="MFS_1"/>
    <property type="match status" value="1"/>
</dbReference>
<dbReference type="AlphaFoldDB" id="A0A6H0Y652"/>
<feature type="domain" description="Major facilitator superfamily (MFS) profile" evidence="6">
    <location>
        <begin position="98"/>
        <end position="549"/>
    </location>
</feature>
<dbReference type="GO" id="GO:0005886">
    <property type="term" value="C:plasma membrane"/>
    <property type="evidence" value="ECO:0007669"/>
    <property type="project" value="TreeGrafter"/>
</dbReference>
<keyword evidence="2 5" id="KW-0812">Transmembrane</keyword>
<dbReference type="OrthoDB" id="268400at2759"/>
<feature type="transmembrane region" description="Helical" evidence="5">
    <location>
        <begin position="492"/>
        <end position="512"/>
    </location>
</feature>
<dbReference type="InterPro" id="IPR020846">
    <property type="entry name" value="MFS_dom"/>
</dbReference>
<keyword evidence="3 5" id="KW-1133">Transmembrane helix</keyword>
<dbReference type="PANTHER" id="PTHR23502:SF164">
    <property type="entry name" value="MAJOR FACILITATOR SUPERFAMILY (MFS) PROFILE DOMAIN-CONTAINING PROTEIN"/>
    <property type="match status" value="1"/>
</dbReference>
<evidence type="ECO:0000256" key="2">
    <source>
        <dbReference type="ARBA" id="ARBA00022692"/>
    </source>
</evidence>
<sequence>MVIESATGFFHAGKEVGDYGAHQHEYAMERTPTLQPIETFQTTYEQPMEGKLYQNGVLVLQPAASRDPKDPMNLPLSRKLGGVICLSFFGALAASAEIILGALLPVFALNYSTLPVSVLWTTFADGFPEGSISLSFLQIVPGCPPIVEIFLLAALPVLMIGLSNLFLVPFAIAIGRRPVLLVTGCIAIAGAVWAGKSESLGSHLAARCVQALGAGTVESLIPFIIQDMIHVHERNTWISAAFACQGVIIIAIGFSAPYMVVNLSWRWIYYVTAIGGGFFLTGTFFFLPETRWNRTRSEMNGIPRDDAGVEYTPRTWLYDLMPFHGPVNMTKGLFALLDTLRTFFYPQILFITLLNSAMISTAFSASYTTAPALLTKPWSWRFQNLGLCLVPVLISAIICGAVTGAVADKFANWCAKKRGSREPENQLVNLILPTILGLCGAVMFGIAGNNPSKYHWIILLVGLGFMAFGFLGANSVGAVYVLECYPHLAGPALVNIAAFRCIFAFCLTFYVADWIIAMGYLNTFLIYAGLIAGLSLALPVVYIFGPAWRRRWPATNLGRH</sequence>
<evidence type="ECO:0000256" key="5">
    <source>
        <dbReference type="SAM" id="Phobius"/>
    </source>
</evidence>
<dbReference type="GO" id="GO:0022857">
    <property type="term" value="F:transmembrane transporter activity"/>
    <property type="evidence" value="ECO:0007669"/>
    <property type="project" value="InterPro"/>
</dbReference>
<comment type="subcellular location">
    <subcellularLocation>
        <location evidence="1">Membrane</location>
        <topology evidence="1">Multi-pass membrane protein</topology>
    </subcellularLocation>
</comment>
<keyword evidence="8" id="KW-1185">Reference proteome</keyword>
<feature type="transmembrane region" description="Helical" evidence="5">
    <location>
        <begin position="427"/>
        <end position="448"/>
    </location>
</feature>
<feature type="transmembrane region" description="Helical" evidence="5">
    <location>
        <begin position="384"/>
        <end position="407"/>
    </location>
</feature>
<evidence type="ECO:0000313" key="8">
    <source>
        <dbReference type="Proteomes" id="UP000503462"/>
    </source>
</evidence>
<protein>
    <recommendedName>
        <fullName evidence="6">Major facilitator superfamily (MFS) profile domain-containing protein</fullName>
    </recommendedName>
</protein>
<evidence type="ECO:0000256" key="1">
    <source>
        <dbReference type="ARBA" id="ARBA00004141"/>
    </source>
</evidence>
<dbReference type="Gene3D" id="1.20.1250.20">
    <property type="entry name" value="MFS general substrate transporter like domains"/>
    <property type="match status" value="1"/>
</dbReference>
<feature type="transmembrane region" description="Helical" evidence="5">
    <location>
        <begin position="80"/>
        <end position="108"/>
    </location>
</feature>
<name>A0A6H0Y652_9PEZI</name>
<evidence type="ECO:0000313" key="7">
    <source>
        <dbReference type="EMBL" id="QIX02321.1"/>
    </source>
</evidence>
<accession>A0A6H0Y652</accession>
<dbReference type="PANTHER" id="PTHR23502">
    <property type="entry name" value="MAJOR FACILITATOR SUPERFAMILY"/>
    <property type="match status" value="1"/>
</dbReference>
<dbReference type="EMBL" id="CP051143">
    <property type="protein sequence ID" value="QIX02321.1"/>
    <property type="molecule type" value="Genomic_DNA"/>
</dbReference>
<dbReference type="InterPro" id="IPR011701">
    <property type="entry name" value="MFS"/>
</dbReference>
<dbReference type="PROSITE" id="PS50850">
    <property type="entry name" value="MFS"/>
    <property type="match status" value="1"/>
</dbReference>
<keyword evidence="4 5" id="KW-0472">Membrane</keyword>
<feature type="transmembrane region" description="Helical" evidence="5">
    <location>
        <begin position="343"/>
        <end position="364"/>
    </location>
</feature>
<organism evidence="7 8">
    <name type="scientific">Peltaster fructicola</name>
    <dbReference type="NCBI Taxonomy" id="286661"/>
    <lineage>
        <taxon>Eukaryota</taxon>
        <taxon>Fungi</taxon>
        <taxon>Dikarya</taxon>
        <taxon>Ascomycota</taxon>
        <taxon>Pezizomycotina</taxon>
        <taxon>Dothideomycetes</taxon>
        <taxon>Dothideomycetes incertae sedis</taxon>
        <taxon>Peltaster</taxon>
    </lineage>
</organism>
<evidence type="ECO:0000256" key="3">
    <source>
        <dbReference type="ARBA" id="ARBA00022989"/>
    </source>
</evidence>
<dbReference type="SUPFAM" id="SSF103473">
    <property type="entry name" value="MFS general substrate transporter"/>
    <property type="match status" value="1"/>
</dbReference>
<proteinExistence type="predicted"/>
<reference evidence="7 8" key="1">
    <citation type="journal article" date="2016" name="Sci. Rep.">
        <title>Peltaster fructicola genome reveals evolution from an invasive phytopathogen to an ectophytic parasite.</title>
        <authorList>
            <person name="Xu C."/>
            <person name="Chen H."/>
            <person name="Gleason M.L."/>
            <person name="Xu J.R."/>
            <person name="Liu H."/>
            <person name="Zhang R."/>
            <person name="Sun G."/>
        </authorList>
    </citation>
    <scope>NUCLEOTIDE SEQUENCE [LARGE SCALE GENOMIC DNA]</scope>
    <source>
        <strain evidence="7 8">LNHT1506</strain>
    </source>
</reference>
<feature type="transmembrane region" description="Helical" evidence="5">
    <location>
        <begin position="524"/>
        <end position="544"/>
    </location>
</feature>
<feature type="transmembrane region" description="Helical" evidence="5">
    <location>
        <begin position="149"/>
        <end position="172"/>
    </location>
</feature>
<feature type="transmembrane region" description="Helical" evidence="5">
    <location>
        <begin position="454"/>
        <end position="480"/>
    </location>
</feature>
<feature type="transmembrane region" description="Helical" evidence="5">
    <location>
        <begin position="179"/>
        <end position="195"/>
    </location>
</feature>
<dbReference type="Proteomes" id="UP000503462">
    <property type="component" value="Chromosome 5"/>
</dbReference>
<evidence type="ECO:0000256" key="4">
    <source>
        <dbReference type="ARBA" id="ARBA00023136"/>
    </source>
</evidence>
<feature type="transmembrane region" description="Helical" evidence="5">
    <location>
        <begin position="201"/>
        <end position="225"/>
    </location>
</feature>
<dbReference type="InterPro" id="IPR036259">
    <property type="entry name" value="MFS_trans_sf"/>
</dbReference>
<feature type="transmembrane region" description="Helical" evidence="5">
    <location>
        <begin position="237"/>
        <end position="261"/>
    </location>
</feature>
<feature type="transmembrane region" description="Helical" evidence="5">
    <location>
        <begin position="267"/>
        <end position="287"/>
    </location>
</feature>
<evidence type="ECO:0000259" key="6">
    <source>
        <dbReference type="PROSITE" id="PS50850"/>
    </source>
</evidence>
<gene>
    <name evidence="7" type="ORF">AMS68_007838</name>
</gene>